<evidence type="ECO:0000313" key="4">
    <source>
        <dbReference type="Proteomes" id="UP000672934"/>
    </source>
</evidence>
<dbReference type="Pfam" id="PF18715">
    <property type="entry name" value="Phage_spike"/>
    <property type="match status" value="1"/>
</dbReference>
<dbReference type="AlphaFoldDB" id="A0A916N450"/>
<accession>A0A916N450</accession>
<evidence type="ECO:0008006" key="5">
    <source>
        <dbReference type="Google" id="ProtNLM"/>
    </source>
</evidence>
<gene>
    <name evidence="3" type="ORF">LMG31506_03002</name>
</gene>
<dbReference type="Proteomes" id="UP000672934">
    <property type="component" value="Unassembled WGS sequence"/>
</dbReference>
<evidence type="ECO:0000313" key="3">
    <source>
        <dbReference type="EMBL" id="CAG2144422.1"/>
    </source>
</evidence>
<organism evidence="3 4">
    <name type="scientific">Cupriavidus yeoncheonensis</name>
    <dbReference type="NCBI Taxonomy" id="1462994"/>
    <lineage>
        <taxon>Bacteria</taxon>
        <taxon>Pseudomonadati</taxon>
        <taxon>Pseudomonadota</taxon>
        <taxon>Betaproteobacteria</taxon>
        <taxon>Burkholderiales</taxon>
        <taxon>Burkholderiaceae</taxon>
        <taxon>Cupriavidus</taxon>
    </lineage>
</organism>
<dbReference type="NCBIfam" id="TIGR01644">
    <property type="entry name" value="phage_P2_V"/>
    <property type="match status" value="1"/>
</dbReference>
<sequence length="215" mass="21827">MNGFTLAELERMQACMIRMGTVLAVDVANARVQCDCGGLTTDWLPWATGRAGSTRRWSAPSVGEQVAVFSPYGDTSQGFVLVGFYQDAHPAPAASADKDTTVFPDGSSVEYNSGSNTLTVNVAGAGNVIVNCKQATVNADNGVTLNTPATHCTGALTVDGLLTYGNGISGTGGSNGNAISGNINLTGGDVVADGIGLKAHHHTEHDGPATSAAQA</sequence>
<proteinExistence type="predicted"/>
<name>A0A916N450_9BURK</name>
<dbReference type="InterPro" id="IPR040629">
    <property type="entry name" value="Phage_spike"/>
</dbReference>
<feature type="domain" description="Phage spike trimer" evidence="2">
    <location>
        <begin position="131"/>
        <end position="190"/>
    </location>
</feature>
<evidence type="ECO:0000259" key="2">
    <source>
        <dbReference type="Pfam" id="PF18715"/>
    </source>
</evidence>
<feature type="domain" description="Gp5/Type VI secretion system Vgr protein OB-fold" evidence="1">
    <location>
        <begin position="19"/>
        <end position="85"/>
    </location>
</feature>
<evidence type="ECO:0000259" key="1">
    <source>
        <dbReference type="Pfam" id="PF04717"/>
    </source>
</evidence>
<dbReference type="EMBL" id="CAJPUY010000010">
    <property type="protein sequence ID" value="CAG2144422.1"/>
    <property type="molecule type" value="Genomic_DNA"/>
</dbReference>
<dbReference type="Pfam" id="PF04717">
    <property type="entry name" value="Phage_base_V"/>
    <property type="match status" value="1"/>
</dbReference>
<comment type="caution">
    <text evidence="3">The sequence shown here is derived from an EMBL/GenBank/DDBJ whole genome shotgun (WGS) entry which is preliminary data.</text>
</comment>
<dbReference type="InterPro" id="IPR013046">
    <property type="entry name" value="GpV/Gp45"/>
</dbReference>
<dbReference type="InterPro" id="IPR006531">
    <property type="entry name" value="Gp5/Vgr_OB"/>
</dbReference>
<dbReference type="RefSeq" id="WP_211947955.1">
    <property type="nucleotide sequence ID" value="NZ_CAJPUY010000010.1"/>
</dbReference>
<dbReference type="Gene3D" id="2.40.50.230">
    <property type="entry name" value="Gp5 N-terminal domain"/>
    <property type="match status" value="1"/>
</dbReference>
<dbReference type="Gene3D" id="6.20.150.10">
    <property type="match status" value="1"/>
</dbReference>
<dbReference type="InterPro" id="IPR037026">
    <property type="entry name" value="Vgr_OB-fold_dom_sf"/>
</dbReference>
<keyword evidence="4" id="KW-1185">Reference proteome</keyword>
<reference evidence="3" key="1">
    <citation type="submission" date="2021-03" db="EMBL/GenBank/DDBJ databases">
        <authorList>
            <person name="Peeters C."/>
        </authorList>
    </citation>
    <scope>NUCLEOTIDE SEQUENCE</scope>
    <source>
        <strain evidence="3">LMG 31506</strain>
    </source>
</reference>
<protein>
    <recommendedName>
        <fullName evidence="5">Phage baseplate assembly protein V</fullName>
    </recommendedName>
</protein>